<keyword evidence="9" id="KW-1185">Reference proteome</keyword>
<dbReference type="Proteomes" id="UP000820977">
    <property type="component" value="Unassembled WGS sequence"/>
</dbReference>
<feature type="transmembrane region" description="Helical" evidence="7">
    <location>
        <begin position="332"/>
        <end position="353"/>
    </location>
</feature>
<dbReference type="PANTHER" id="PTHR22926:SF3">
    <property type="entry name" value="UNDECAPRENYL-PHOSPHATE ALPHA-N-ACETYLGLUCOSAMINYL 1-PHOSPHATE TRANSFERASE"/>
    <property type="match status" value="1"/>
</dbReference>
<feature type="transmembrane region" description="Helical" evidence="7">
    <location>
        <begin position="139"/>
        <end position="160"/>
    </location>
</feature>
<feature type="transmembrane region" description="Helical" evidence="7">
    <location>
        <begin position="115"/>
        <end position="133"/>
    </location>
</feature>
<feature type="transmembrane region" description="Helical" evidence="7">
    <location>
        <begin position="83"/>
        <end position="103"/>
    </location>
</feature>
<dbReference type="CDD" id="cd06853">
    <property type="entry name" value="GT_WecA_like"/>
    <property type="match status" value="1"/>
</dbReference>
<feature type="transmembrane region" description="Helical" evidence="7">
    <location>
        <begin position="195"/>
        <end position="214"/>
    </location>
</feature>
<dbReference type="GO" id="GO:0016740">
    <property type="term" value="F:transferase activity"/>
    <property type="evidence" value="ECO:0007669"/>
    <property type="project" value="UniProtKB-KW"/>
</dbReference>
<evidence type="ECO:0000256" key="3">
    <source>
        <dbReference type="ARBA" id="ARBA00022679"/>
    </source>
</evidence>
<feature type="transmembrane region" description="Helical" evidence="7">
    <location>
        <begin position="172"/>
        <end position="189"/>
    </location>
</feature>
<dbReference type="InterPro" id="IPR000715">
    <property type="entry name" value="Glycosyl_transferase_4"/>
</dbReference>
<keyword evidence="3 8" id="KW-0808">Transferase</keyword>
<organism evidence="8 9">
    <name type="scientific">Xylanibacter caecicola</name>
    <dbReference type="NCBI Taxonomy" id="2736294"/>
    <lineage>
        <taxon>Bacteria</taxon>
        <taxon>Pseudomonadati</taxon>
        <taxon>Bacteroidota</taxon>
        <taxon>Bacteroidia</taxon>
        <taxon>Bacteroidales</taxon>
        <taxon>Prevotellaceae</taxon>
        <taxon>Xylanibacter</taxon>
    </lineage>
</organism>
<feature type="transmembrane region" description="Helical" evidence="7">
    <location>
        <begin position="48"/>
        <end position="71"/>
    </location>
</feature>
<keyword evidence="5 7" id="KW-1133">Transmembrane helix</keyword>
<dbReference type="RefSeq" id="WP_172343895.1">
    <property type="nucleotide sequence ID" value="NZ_CATJFF010000105.1"/>
</dbReference>
<keyword evidence="2" id="KW-1003">Cell membrane</keyword>
<sequence>MASYILFVAGALLLGCIIGFISIPYILDFCRQKALYDIPNSRKVHKNAIPRLGGIVFLPGMLLSFVIAVMTMSEVDGEQKISISLWSVSFLVSLMLIYITGITDDILGLSARTKFIIQTVAACLLPMSGLYINNMYGLFGIYEIPFAVGFPLTVLTIVFIDNAMNLIDGIDGLSAGLSIIALTGFLFAFANIGLWTYAVLIAGLIGIIIPFLYYNIFGDAEKNKKIFMGDSGSLTLGFILSFLLVKYSMDNPAVLPYRDNSLIFAPSLLIVPTFDVFRVMLHRVRNHKSIFAADKKHIHHKLMRAGMSQHKALCVILALAVMFIVVNNILAFAGFTTVIIIDILSYTAFHLVLNRMIFKHIKKGHAG</sequence>
<dbReference type="PROSITE" id="PS01348">
    <property type="entry name" value="MRAY_2"/>
    <property type="match status" value="1"/>
</dbReference>
<evidence type="ECO:0000256" key="5">
    <source>
        <dbReference type="ARBA" id="ARBA00022989"/>
    </source>
</evidence>
<name>A0ABX2AZ53_9BACT</name>
<feature type="transmembrane region" description="Helical" evidence="7">
    <location>
        <begin position="226"/>
        <end position="249"/>
    </location>
</feature>
<keyword evidence="4 7" id="KW-0812">Transmembrane</keyword>
<evidence type="ECO:0000256" key="6">
    <source>
        <dbReference type="ARBA" id="ARBA00023136"/>
    </source>
</evidence>
<dbReference type="Pfam" id="PF00953">
    <property type="entry name" value="Glycos_transf_4"/>
    <property type="match status" value="1"/>
</dbReference>
<evidence type="ECO:0000256" key="4">
    <source>
        <dbReference type="ARBA" id="ARBA00022692"/>
    </source>
</evidence>
<evidence type="ECO:0000256" key="7">
    <source>
        <dbReference type="SAM" id="Phobius"/>
    </source>
</evidence>
<evidence type="ECO:0000313" key="9">
    <source>
        <dbReference type="Proteomes" id="UP000820977"/>
    </source>
</evidence>
<protein>
    <submittedName>
        <fullName evidence="8">Undecaprenyl/decaprenyl-phosphate alpha-N-acetylglucosaminyl 1-phosphate transferase</fullName>
    </submittedName>
</protein>
<feature type="transmembrane region" description="Helical" evidence="7">
    <location>
        <begin position="302"/>
        <end position="326"/>
    </location>
</feature>
<dbReference type="InterPro" id="IPR018480">
    <property type="entry name" value="PNAcMuramoyl-5peptid_Trfase_CS"/>
</dbReference>
<evidence type="ECO:0000256" key="1">
    <source>
        <dbReference type="ARBA" id="ARBA00004651"/>
    </source>
</evidence>
<dbReference type="PANTHER" id="PTHR22926">
    <property type="entry name" value="PHOSPHO-N-ACETYLMURAMOYL-PENTAPEPTIDE-TRANSFERASE"/>
    <property type="match status" value="1"/>
</dbReference>
<evidence type="ECO:0000313" key="8">
    <source>
        <dbReference type="EMBL" id="NPE24401.1"/>
    </source>
</evidence>
<comment type="caution">
    <text evidence="8">The sequence shown here is derived from an EMBL/GenBank/DDBJ whole genome shotgun (WGS) entry which is preliminary data.</text>
</comment>
<feature type="transmembrane region" description="Helical" evidence="7">
    <location>
        <begin position="6"/>
        <end position="27"/>
    </location>
</feature>
<accession>A0ABX2AZ53</accession>
<feature type="transmembrane region" description="Helical" evidence="7">
    <location>
        <begin position="261"/>
        <end position="281"/>
    </location>
</feature>
<gene>
    <name evidence="8" type="ORF">HPS54_02500</name>
</gene>
<comment type="subcellular location">
    <subcellularLocation>
        <location evidence="1">Cell membrane</location>
        <topology evidence="1">Multi-pass membrane protein</topology>
    </subcellularLocation>
</comment>
<dbReference type="EMBL" id="JABKKJ010000002">
    <property type="protein sequence ID" value="NPE24401.1"/>
    <property type="molecule type" value="Genomic_DNA"/>
</dbReference>
<proteinExistence type="predicted"/>
<keyword evidence="6 7" id="KW-0472">Membrane</keyword>
<evidence type="ECO:0000256" key="2">
    <source>
        <dbReference type="ARBA" id="ARBA00022475"/>
    </source>
</evidence>
<reference evidence="8 9" key="1">
    <citation type="submission" date="2020-05" db="EMBL/GenBank/DDBJ databases">
        <title>Distinct polysaccharide utilization as determinants for interspecies competition between intestinal Prevotella spp.</title>
        <authorList>
            <person name="Galvez E.J.C."/>
            <person name="Iljazovic A."/>
            <person name="Strowig T."/>
        </authorList>
    </citation>
    <scope>NUCLEOTIDE SEQUENCE [LARGE SCALE GENOMIC DNA]</scope>
    <source>
        <strain evidence="8 9">PCHR</strain>
    </source>
</reference>